<keyword evidence="10" id="KW-0479">Metal-binding</keyword>
<dbReference type="Gene3D" id="3.90.105.10">
    <property type="entry name" value="Molybdopterin biosynthesis moea protein, domain 2"/>
    <property type="match status" value="1"/>
</dbReference>
<dbReference type="InterPro" id="IPR008284">
    <property type="entry name" value="MoCF_biosynth_CS"/>
</dbReference>
<dbReference type="PANTHER" id="PTHR10192">
    <property type="entry name" value="MOLYBDOPTERIN BIOSYNTHESIS PROTEIN"/>
    <property type="match status" value="1"/>
</dbReference>
<evidence type="ECO:0000256" key="6">
    <source>
        <dbReference type="ARBA" id="ARBA00021108"/>
    </source>
</evidence>
<dbReference type="InterPro" id="IPR036135">
    <property type="entry name" value="MoeA_linker/N_sf"/>
</dbReference>
<gene>
    <name evidence="12" type="ORF">BSOLF_0183</name>
</gene>
<dbReference type="GO" id="GO:0046872">
    <property type="term" value="F:metal ion binding"/>
    <property type="evidence" value="ECO:0007669"/>
    <property type="project" value="UniProtKB-UniRule"/>
</dbReference>
<comment type="function">
    <text evidence="2">May be involved in the biosynthesis of molybdopterin.</text>
</comment>
<dbReference type="Gene3D" id="2.170.190.11">
    <property type="entry name" value="Molybdopterin biosynthesis moea protein, domain 3"/>
    <property type="match status" value="1"/>
</dbReference>
<dbReference type="CDD" id="cd00887">
    <property type="entry name" value="MoeA"/>
    <property type="match status" value="1"/>
</dbReference>
<organism evidence="12 13">
    <name type="scientific">Candidatus Carbonibacillus altaicus</name>
    <dbReference type="NCBI Taxonomy" id="2163959"/>
    <lineage>
        <taxon>Bacteria</taxon>
        <taxon>Bacillati</taxon>
        <taxon>Bacillota</taxon>
        <taxon>Bacilli</taxon>
        <taxon>Bacillales</taxon>
        <taxon>Candidatus Carbonibacillus</taxon>
    </lineage>
</organism>
<evidence type="ECO:0000256" key="10">
    <source>
        <dbReference type="RuleBase" id="RU365090"/>
    </source>
</evidence>
<evidence type="ECO:0000313" key="13">
    <source>
        <dbReference type="Proteomes" id="UP000244338"/>
    </source>
</evidence>
<evidence type="ECO:0000256" key="7">
    <source>
        <dbReference type="ARBA" id="ARBA00022505"/>
    </source>
</evidence>
<comment type="similarity">
    <text evidence="4 10">Belongs to the MoeA family.</text>
</comment>
<comment type="caution">
    <text evidence="12">The sequence shown here is derived from an EMBL/GenBank/DDBJ whole genome shotgun (WGS) entry which is preliminary data.</text>
</comment>
<dbReference type="Gene3D" id="3.40.980.10">
    <property type="entry name" value="MoaB/Mog-like domain"/>
    <property type="match status" value="1"/>
</dbReference>
<evidence type="ECO:0000256" key="9">
    <source>
        <dbReference type="ARBA" id="ARBA00047317"/>
    </source>
</evidence>
<dbReference type="InterPro" id="IPR038987">
    <property type="entry name" value="MoeA-like"/>
</dbReference>
<dbReference type="UniPathway" id="UPA00344"/>
<dbReference type="InterPro" id="IPR005111">
    <property type="entry name" value="MoeA_C_domain_IV"/>
</dbReference>
<dbReference type="EMBL" id="PEBX01000027">
    <property type="protein sequence ID" value="PTQ56476.1"/>
    <property type="molecule type" value="Genomic_DNA"/>
</dbReference>
<dbReference type="InterPro" id="IPR005110">
    <property type="entry name" value="MoeA_linker/N"/>
</dbReference>
<dbReference type="SMART" id="SM00852">
    <property type="entry name" value="MoCF_biosynth"/>
    <property type="match status" value="1"/>
</dbReference>
<dbReference type="InterPro" id="IPR036425">
    <property type="entry name" value="MoaB/Mog-like_dom_sf"/>
</dbReference>
<comment type="pathway">
    <text evidence="3 10">Cofactor biosynthesis; molybdopterin biosynthesis.</text>
</comment>
<keyword evidence="10" id="KW-0808">Transferase</keyword>
<dbReference type="PANTHER" id="PTHR10192:SF5">
    <property type="entry name" value="GEPHYRIN"/>
    <property type="match status" value="1"/>
</dbReference>
<dbReference type="GO" id="GO:0006777">
    <property type="term" value="P:Mo-molybdopterin cofactor biosynthetic process"/>
    <property type="evidence" value="ECO:0007669"/>
    <property type="project" value="UniProtKB-UniRule"/>
</dbReference>
<reference evidence="13" key="1">
    <citation type="journal article" date="2018" name="Sci. Rep.">
        <title>Lignite coal burning seam in the remote Altai Mountains harbors a hydrogen-driven thermophilic microbial community.</title>
        <authorList>
            <person name="Kadnikov V.V."/>
            <person name="Mardanov A.V."/>
            <person name="Ivasenko D.A."/>
            <person name="Antsiferov D.V."/>
            <person name="Beletsky A.V."/>
            <person name="Karnachuk O.V."/>
            <person name="Ravin N.V."/>
        </authorList>
    </citation>
    <scope>NUCLEOTIDE SEQUENCE [LARGE SCALE GENOMIC DNA]</scope>
</reference>
<dbReference type="EC" id="2.10.1.1" evidence="5 10"/>
<dbReference type="PROSITE" id="PS01079">
    <property type="entry name" value="MOCF_BIOSYNTHESIS_2"/>
    <property type="match status" value="1"/>
</dbReference>
<evidence type="ECO:0000256" key="3">
    <source>
        <dbReference type="ARBA" id="ARBA00005046"/>
    </source>
</evidence>
<comment type="function">
    <text evidence="1 10">Catalyzes the insertion of molybdate into adenylated molybdopterin with the concomitant release of AMP.</text>
</comment>
<evidence type="ECO:0000256" key="8">
    <source>
        <dbReference type="ARBA" id="ARBA00023150"/>
    </source>
</evidence>
<dbReference type="InterPro" id="IPR036688">
    <property type="entry name" value="MoeA_C_domain_IV_sf"/>
</dbReference>
<evidence type="ECO:0000256" key="4">
    <source>
        <dbReference type="ARBA" id="ARBA00010763"/>
    </source>
</evidence>
<dbReference type="GO" id="GO:0061599">
    <property type="term" value="F:molybdopterin molybdotransferase activity"/>
    <property type="evidence" value="ECO:0007669"/>
    <property type="project" value="UniProtKB-UniRule"/>
</dbReference>
<dbReference type="Pfam" id="PF03454">
    <property type="entry name" value="MoeA_C"/>
    <property type="match status" value="1"/>
</dbReference>
<protein>
    <recommendedName>
        <fullName evidence="6 10">Molybdopterin molybdenumtransferase</fullName>
        <ecNumber evidence="5 10">2.10.1.1</ecNumber>
    </recommendedName>
</protein>
<keyword evidence="7 10" id="KW-0500">Molybdenum</keyword>
<name>A0A2R6Y1B4_9BACL</name>
<dbReference type="GO" id="GO:0005737">
    <property type="term" value="C:cytoplasm"/>
    <property type="evidence" value="ECO:0007669"/>
    <property type="project" value="TreeGrafter"/>
</dbReference>
<dbReference type="SUPFAM" id="SSF63882">
    <property type="entry name" value="MoeA N-terminal region -like"/>
    <property type="match status" value="1"/>
</dbReference>
<dbReference type="AlphaFoldDB" id="A0A2R6Y1B4"/>
<evidence type="ECO:0000313" key="12">
    <source>
        <dbReference type="EMBL" id="PTQ56476.1"/>
    </source>
</evidence>
<dbReference type="Pfam" id="PF03453">
    <property type="entry name" value="MoeA_N"/>
    <property type="match status" value="1"/>
</dbReference>
<dbReference type="InterPro" id="IPR001453">
    <property type="entry name" value="MoaB/Mog_dom"/>
</dbReference>
<dbReference type="Pfam" id="PF00994">
    <property type="entry name" value="MoCF_biosynth"/>
    <property type="match status" value="1"/>
</dbReference>
<keyword evidence="10" id="KW-0460">Magnesium</keyword>
<evidence type="ECO:0000256" key="2">
    <source>
        <dbReference type="ARBA" id="ARBA00003487"/>
    </source>
</evidence>
<feature type="domain" description="MoaB/Mog" evidence="11">
    <location>
        <begin position="185"/>
        <end position="325"/>
    </location>
</feature>
<dbReference type="SUPFAM" id="SSF53218">
    <property type="entry name" value="Molybdenum cofactor biosynthesis proteins"/>
    <property type="match status" value="1"/>
</dbReference>
<keyword evidence="8 10" id="KW-0501">Molybdenum cofactor biosynthesis</keyword>
<dbReference type="NCBIfam" id="NF045515">
    <property type="entry name" value="Glp_gephyrin"/>
    <property type="match status" value="1"/>
</dbReference>
<evidence type="ECO:0000256" key="1">
    <source>
        <dbReference type="ARBA" id="ARBA00002901"/>
    </source>
</evidence>
<evidence type="ECO:0000256" key="5">
    <source>
        <dbReference type="ARBA" id="ARBA00013269"/>
    </source>
</evidence>
<evidence type="ECO:0000259" key="11">
    <source>
        <dbReference type="SMART" id="SM00852"/>
    </source>
</evidence>
<dbReference type="Proteomes" id="UP000244338">
    <property type="component" value="Unassembled WGS sequence"/>
</dbReference>
<proteinExistence type="inferred from homology"/>
<comment type="catalytic activity">
    <reaction evidence="9">
        <text>adenylyl-molybdopterin + molybdate = Mo-molybdopterin + AMP + H(+)</text>
        <dbReference type="Rhea" id="RHEA:35047"/>
        <dbReference type="ChEBI" id="CHEBI:15378"/>
        <dbReference type="ChEBI" id="CHEBI:36264"/>
        <dbReference type="ChEBI" id="CHEBI:62727"/>
        <dbReference type="ChEBI" id="CHEBI:71302"/>
        <dbReference type="ChEBI" id="CHEBI:456215"/>
        <dbReference type="EC" id="2.10.1.1"/>
    </reaction>
</comment>
<accession>A0A2R6Y1B4</accession>
<dbReference type="Gene3D" id="2.40.340.10">
    <property type="entry name" value="MoeA, C-terminal, domain IV"/>
    <property type="match status" value="1"/>
</dbReference>
<sequence>MDFMHVVSVDEALGLIRKHVVPAGEVDEMVLEDAAGYVLAEDIVVQEDLPAFARATVDGYALRAHETVGASDSLPAFFDIAFSVAMGEMPERSLRPGEAAEIPTGGMLPDGADAVVMIEHVEALGDVLNVYKQVAPGENVIQKGEDYVSGSVALRKGTRLGPAQVALLAGVGKDTVRVYKKPKLAVLSTGDEIVPVSTRPLPLGKVRDMNGYSLTALFRGWGAEVTYAGIIADDFSLYLKKAEQLVEAYDGLILSGASSVGQRDWSYHVLRSLPESTTLFHGLAIRPGKPTMLGLSQGKPILGLPGHPASAMVIAHVIGRELLYVLKGDMFSAPVRLFARVTRNLASQSGRTDYVRVRLVNDGDELWAEPQLGKSGLIYTLAESDGLLRIPPEQEGLLRGAQAQVMLYEGVTARVSQ</sequence>
<comment type="cofactor">
    <cofactor evidence="10">
        <name>Mg(2+)</name>
        <dbReference type="ChEBI" id="CHEBI:18420"/>
    </cofactor>
</comment>
<dbReference type="SUPFAM" id="SSF63867">
    <property type="entry name" value="MoeA C-terminal domain-like"/>
    <property type="match status" value="1"/>
</dbReference>